<dbReference type="InterPro" id="IPR002639">
    <property type="entry name" value="UreF"/>
</dbReference>
<keyword evidence="1 3" id="KW-0996">Nickel insertion</keyword>
<reference evidence="4 5" key="1">
    <citation type="submission" date="2023-08" db="EMBL/GenBank/DDBJ databases">
        <title>Implementing the SeqCode for naming new Mesorhizobium species isolated from Vachellia karroo root nodules.</title>
        <authorList>
            <person name="Van Lill M."/>
        </authorList>
    </citation>
    <scope>NUCLEOTIDE SEQUENCE [LARGE SCALE GENOMIC DNA]</scope>
    <source>
        <strain evidence="4 5">MSK 1335</strain>
    </source>
</reference>
<dbReference type="Gene3D" id="1.10.4190.10">
    <property type="entry name" value="Urease accessory protein UreF"/>
    <property type="match status" value="1"/>
</dbReference>
<dbReference type="Proteomes" id="UP001276840">
    <property type="component" value="Unassembled WGS sequence"/>
</dbReference>
<dbReference type="PIRSF" id="PIRSF009467">
    <property type="entry name" value="Ureas_acces_UreF"/>
    <property type="match status" value="1"/>
</dbReference>
<keyword evidence="3" id="KW-0963">Cytoplasm</keyword>
<dbReference type="HAMAP" id="MF_01385">
    <property type="entry name" value="UreF"/>
    <property type="match status" value="1"/>
</dbReference>
<sequence length="245" mass="26012">MIMTTTTTIMRTTIITTITTIIMTERLSTVALLRLMAWLSPSFPVGGFSYSHGLERAVYDGLIADRQDLAGWLETLVEMGSGWNDAVLFAESWRRARDGGDLPEIAALAEALAGSQERHLETMLQGSAFLQAASAWSSPVLQRLPADCPYSVAVGAIAGSSGIGPSEALSAFLQAFFSNLLQAAIRLGVVGQTDAVALLAGFETLAIATAARAAASTLDDLGGAAFMSDIMAMKHETQYSRLFRS</sequence>
<evidence type="ECO:0000256" key="1">
    <source>
        <dbReference type="ARBA" id="ARBA00022988"/>
    </source>
</evidence>
<dbReference type="InterPro" id="IPR038277">
    <property type="entry name" value="UreF_sf"/>
</dbReference>
<comment type="similarity">
    <text evidence="3">Belongs to the UreF family.</text>
</comment>
<dbReference type="PANTHER" id="PTHR33620">
    <property type="entry name" value="UREASE ACCESSORY PROTEIN F"/>
    <property type="match status" value="1"/>
</dbReference>
<comment type="subcellular location">
    <subcellularLocation>
        <location evidence="3">Cytoplasm</location>
    </subcellularLocation>
</comment>
<comment type="function">
    <text evidence="3">Required for maturation of urease via the functional incorporation of the urease nickel metallocenter.</text>
</comment>
<proteinExistence type="inferred from homology"/>
<name>A0ABU4ZPZ6_9HYPH</name>
<gene>
    <name evidence="3" type="primary">ureF</name>
    <name evidence="4" type="ORF">RFM68_21570</name>
</gene>
<accession>A0ABU4ZPZ6</accession>
<comment type="subunit">
    <text evidence="3">UreD, UreF and UreG form a complex that acts as a GTP-hydrolysis-dependent molecular chaperone, activating the urease apoprotein by helping to assemble the nickel containing metallocenter of UreC. The UreE protein probably delivers the nickel.</text>
</comment>
<organism evidence="4 5">
    <name type="scientific">Mesorhizobium montanum</name>
    <dbReference type="NCBI Taxonomy" id="3072323"/>
    <lineage>
        <taxon>Bacteria</taxon>
        <taxon>Pseudomonadati</taxon>
        <taxon>Pseudomonadota</taxon>
        <taxon>Alphaproteobacteria</taxon>
        <taxon>Hyphomicrobiales</taxon>
        <taxon>Phyllobacteriaceae</taxon>
        <taxon>Mesorhizobium</taxon>
    </lineage>
</organism>
<comment type="caution">
    <text evidence="4">The sequence shown here is derived from an EMBL/GenBank/DDBJ whole genome shotgun (WGS) entry which is preliminary data.</text>
</comment>
<evidence type="ECO:0000256" key="2">
    <source>
        <dbReference type="ARBA" id="ARBA00023186"/>
    </source>
</evidence>
<protein>
    <recommendedName>
        <fullName evidence="3">Urease accessory protein UreF</fullName>
    </recommendedName>
</protein>
<dbReference type="Pfam" id="PF01730">
    <property type="entry name" value="UreF"/>
    <property type="match status" value="1"/>
</dbReference>
<dbReference type="EMBL" id="JAVIJF010000016">
    <property type="protein sequence ID" value="MDX8527092.1"/>
    <property type="molecule type" value="Genomic_DNA"/>
</dbReference>
<evidence type="ECO:0000313" key="5">
    <source>
        <dbReference type="Proteomes" id="UP001276840"/>
    </source>
</evidence>
<evidence type="ECO:0000256" key="3">
    <source>
        <dbReference type="HAMAP-Rule" id="MF_01385"/>
    </source>
</evidence>
<keyword evidence="2 3" id="KW-0143">Chaperone</keyword>
<keyword evidence="5" id="KW-1185">Reference proteome</keyword>
<dbReference type="PANTHER" id="PTHR33620:SF1">
    <property type="entry name" value="UREASE ACCESSORY PROTEIN F"/>
    <property type="match status" value="1"/>
</dbReference>
<evidence type="ECO:0000313" key="4">
    <source>
        <dbReference type="EMBL" id="MDX8527092.1"/>
    </source>
</evidence>